<proteinExistence type="predicted"/>
<dbReference type="PANTHER" id="PTHR35258">
    <property type="entry name" value="SPERMATOGENESIS-ASSOCIATED PROTEIN 22"/>
    <property type="match status" value="1"/>
</dbReference>
<dbReference type="Proteomes" id="UP001591681">
    <property type="component" value="Unassembled WGS sequence"/>
</dbReference>
<accession>A0ABD1K7J9</accession>
<protein>
    <recommendedName>
        <fullName evidence="4">Spermatogenesis associated 22</fullName>
    </recommendedName>
</protein>
<feature type="compositionally biased region" description="Low complexity" evidence="1">
    <location>
        <begin position="66"/>
        <end position="84"/>
    </location>
</feature>
<feature type="compositionally biased region" description="Polar residues" evidence="1">
    <location>
        <begin position="155"/>
        <end position="183"/>
    </location>
</feature>
<dbReference type="AlphaFoldDB" id="A0ABD1K7J9"/>
<dbReference type="EMBL" id="JBHFQA010000008">
    <property type="protein sequence ID" value="KAL2095034.1"/>
    <property type="molecule type" value="Genomic_DNA"/>
</dbReference>
<keyword evidence="3" id="KW-1185">Reference proteome</keyword>
<dbReference type="InterPro" id="IPR033536">
    <property type="entry name" value="Spata22"/>
</dbReference>
<evidence type="ECO:0008006" key="4">
    <source>
        <dbReference type="Google" id="ProtNLM"/>
    </source>
</evidence>
<evidence type="ECO:0000313" key="2">
    <source>
        <dbReference type="EMBL" id="KAL2095034.1"/>
    </source>
</evidence>
<comment type="caution">
    <text evidence="2">The sequence shown here is derived from an EMBL/GenBank/DDBJ whole genome shotgun (WGS) entry which is preliminary data.</text>
</comment>
<dbReference type="PANTHER" id="PTHR35258:SF1">
    <property type="entry name" value="SPERMATOGENESIS-ASSOCIATED PROTEIN 22"/>
    <property type="match status" value="1"/>
</dbReference>
<reference evidence="2 3" key="1">
    <citation type="submission" date="2024-09" db="EMBL/GenBank/DDBJ databases">
        <title>A chromosome-level genome assembly of Gray's grenadier anchovy, Coilia grayii.</title>
        <authorList>
            <person name="Fu Z."/>
        </authorList>
    </citation>
    <scope>NUCLEOTIDE SEQUENCE [LARGE SCALE GENOMIC DNA]</scope>
    <source>
        <strain evidence="2">G4</strain>
        <tissue evidence="2">Muscle</tissue>
    </source>
</reference>
<gene>
    <name evidence="2" type="ORF">ACEWY4_009753</name>
</gene>
<feature type="compositionally biased region" description="Polar residues" evidence="1">
    <location>
        <begin position="136"/>
        <end position="146"/>
    </location>
</feature>
<name>A0ABD1K7J9_9TELE</name>
<feature type="compositionally biased region" description="Polar residues" evidence="1">
    <location>
        <begin position="87"/>
        <end position="99"/>
    </location>
</feature>
<evidence type="ECO:0000313" key="3">
    <source>
        <dbReference type="Proteomes" id="UP001591681"/>
    </source>
</evidence>
<evidence type="ECO:0000256" key="1">
    <source>
        <dbReference type="SAM" id="MobiDB-lite"/>
    </source>
</evidence>
<organism evidence="2 3">
    <name type="scientific">Coilia grayii</name>
    <name type="common">Gray's grenadier anchovy</name>
    <dbReference type="NCBI Taxonomy" id="363190"/>
    <lineage>
        <taxon>Eukaryota</taxon>
        <taxon>Metazoa</taxon>
        <taxon>Chordata</taxon>
        <taxon>Craniata</taxon>
        <taxon>Vertebrata</taxon>
        <taxon>Euteleostomi</taxon>
        <taxon>Actinopterygii</taxon>
        <taxon>Neopterygii</taxon>
        <taxon>Teleostei</taxon>
        <taxon>Clupei</taxon>
        <taxon>Clupeiformes</taxon>
        <taxon>Clupeoidei</taxon>
        <taxon>Engraulidae</taxon>
        <taxon>Coilinae</taxon>
        <taxon>Coilia</taxon>
    </lineage>
</organism>
<sequence length="415" mass="45797">MKRTDIHPRPTAGSCLAVPLFNQRKRSRLPLTSTPLENELCSAVDFVDQSDFADSSFTSGNVAHTQSQSQRPSGPRPSAAPGGQWNRPVNHQPQQSSNPPVRHTAPAGRGYAPLPHPHKPANTWSQQRAPGRQDTAAPTNQSQSGPSYGRGRAMQPSQGRSSATSQRSTLKPINHQQLTVQQSFRRHTQGPVGAMQGAGPSGGPRFSPVPATAPAPAPAPQTQRPQWQFKSSPRLGLPQNYRKDSYAIQSSPQQARVGQSQNNSTDFYGMQPTQQQVQGAVLQTKSEGVKSLRILTCVIEGMRHWSQFKNKTPMLFEIFATLDSAVTDGKYGAKRFLLRTGRDVVSCVYYEHDQELPKLFRGLVHRCVGNYDQQSDIFTCMSVRLASRHEQKNSQEAIRASDDEMRQVVQSLNEI</sequence>
<feature type="region of interest" description="Disordered" evidence="1">
    <location>
        <begin position="57"/>
        <end position="239"/>
    </location>
</feature>